<sequence>MPSLLLRLSDDNPQIEEETYRTEEKSPWLLNELRMLLSSRSRLAHVETLPLVNASVLNYGINSSVSQINDTERRKKIIEQQIAMTLQRFEPRLSDVAIMTKTNNSSHVIFEIHALHNALPVKFELVWDDCTGKFYFDE</sequence>
<proteinExistence type="predicted"/>
<organism evidence="2 3">
    <name type="scientific">Tatumella ptyseos ATCC 33301</name>
    <dbReference type="NCBI Taxonomy" id="1005995"/>
    <lineage>
        <taxon>Bacteria</taxon>
        <taxon>Pseudomonadati</taxon>
        <taxon>Pseudomonadota</taxon>
        <taxon>Gammaproteobacteria</taxon>
        <taxon>Enterobacterales</taxon>
        <taxon>Erwiniaceae</taxon>
        <taxon>Tatumella</taxon>
    </lineage>
</organism>
<evidence type="ECO:0000313" key="3">
    <source>
        <dbReference type="Proteomes" id="UP000028602"/>
    </source>
</evidence>
<dbReference type="InterPro" id="IPR007048">
    <property type="entry name" value="IraD/Gp25-like"/>
</dbReference>
<dbReference type="InterPro" id="IPR053176">
    <property type="entry name" value="T6SS_TssE1-like"/>
</dbReference>
<dbReference type="OrthoDB" id="119583at2"/>
<dbReference type="RefSeq" id="WP_029990866.1">
    <property type="nucleotide sequence ID" value="NZ_ATMJ01000036.1"/>
</dbReference>
<dbReference type="SUPFAM" id="SSF160719">
    <property type="entry name" value="gpW/gp25-like"/>
    <property type="match status" value="1"/>
</dbReference>
<evidence type="ECO:0000259" key="1">
    <source>
        <dbReference type="Pfam" id="PF04965"/>
    </source>
</evidence>
<dbReference type="AlphaFoldDB" id="A0A085JHQ2"/>
<reference evidence="2 3" key="1">
    <citation type="submission" date="2014-05" db="EMBL/GenBank/DDBJ databases">
        <title>ATOL: Assembling a taxonomically balanced genome-scale reconstruction of the evolutionary history of the Enterobacteriaceae.</title>
        <authorList>
            <person name="Plunkett G.III."/>
            <person name="Neeno-Eckwall E.C."/>
            <person name="Glasner J.D."/>
            <person name="Perna N.T."/>
        </authorList>
    </citation>
    <scope>NUCLEOTIDE SEQUENCE [LARGE SCALE GENOMIC DNA]</scope>
    <source>
        <strain evidence="2 3">ATCC 33301</strain>
    </source>
</reference>
<dbReference type="PANTHER" id="PTHR38595:SF1">
    <property type="entry name" value="TYPE VI SECRETION SYSTEM COMPONENT TSSE1"/>
    <property type="match status" value="1"/>
</dbReference>
<dbReference type="EMBL" id="JMPR01000027">
    <property type="protein sequence ID" value="KFD19998.1"/>
    <property type="molecule type" value="Genomic_DNA"/>
</dbReference>
<evidence type="ECO:0000313" key="2">
    <source>
        <dbReference type="EMBL" id="KFD19998.1"/>
    </source>
</evidence>
<keyword evidence="3" id="KW-1185">Reference proteome</keyword>
<gene>
    <name evidence="2" type="ORF">GTPT_1445</name>
</gene>
<comment type="caution">
    <text evidence="2">The sequence shown here is derived from an EMBL/GenBank/DDBJ whole genome shotgun (WGS) entry which is preliminary data.</text>
</comment>
<protein>
    <recommendedName>
        <fullName evidence="1">IraD/Gp25-like domain-containing protein</fullName>
    </recommendedName>
</protein>
<dbReference type="PANTHER" id="PTHR38595">
    <property type="entry name" value="CYTOPLASMIC PROTEIN-RELATED"/>
    <property type="match status" value="1"/>
</dbReference>
<dbReference type="Proteomes" id="UP000028602">
    <property type="component" value="Unassembled WGS sequence"/>
</dbReference>
<accession>A0A085JHQ2</accession>
<feature type="domain" description="IraD/Gp25-like" evidence="1">
    <location>
        <begin position="32"/>
        <end position="117"/>
    </location>
</feature>
<name>A0A085JHQ2_9GAMM</name>
<dbReference type="Pfam" id="PF04965">
    <property type="entry name" value="GPW_gp25"/>
    <property type="match status" value="1"/>
</dbReference>
<dbReference type="eggNOG" id="COG3518">
    <property type="taxonomic scope" value="Bacteria"/>
</dbReference>